<gene>
    <name evidence="1" type="ORF">VFPPC_13746</name>
</gene>
<dbReference type="Proteomes" id="UP000078397">
    <property type="component" value="Unassembled WGS sequence"/>
</dbReference>
<dbReference type="EMBL" id="LSBJ02000003">
    <property type="protein sequence ID" value="OAQ68864.1"/>
    <property type="molecule type" value="Genomic_DNA"/>
</dbReference>
<accession>A0A179FTF4</accession>
<dbReference type="KEGG" id="pchm:VFPPC_13746"/>
<name>A0A179FTF4_METCM</name>
<evidence type="ECO:0000313" key="2">
    <source>
        <dbReference type="Proteomes" id="UP000078397"/>
    </source>
</evidence>
<reference evidence="1 2" key="1">
    <citation type="journal article" date="2016" name="PLoS Pathog.">
        <title>Biosynthesis of antibiotic leucinostatins in bio-control fungus Purpureocillium lilacinum and their inhibition on phytophthora revealed by genome mining.</title>
        <authorList>
            <person name="Wang G."/>
            <person name="Liu Z."/>
            <person name="Lin R."/>
            <person name="Li E."/>
            <person name="Mao Z."/>
            <person name="Ling J."/>
            <person name="Yang Y."/>
            <person name="Yin W.B."/>
            <person name="Xie B."/>
        </authorList>
    </citation>
    <scope>NUCLEOTIDE SEQUENCE [LARGE SCALE GENOMIC DNA]</scope>
    <source>
        <strain evidence="1">170</strain>
    </source>
</reference>
<keyword evidence="2" id="KW-1185">Reference proteome</keyword>
<dbReference type="GeneID" id="28855512"/>
<proteinExistence type="predicted"/>
<organism evidence="1 2">
    <name type="scientific">Pochonia chlamydosporia 170</name>
    <dbReference type="NCBI Taxonomy" id="1380566"/>
    <lineage>
        <taxon>Eukaryota</taxon>
        <taxon>Fungi</taxon>
        <taxon>Dikarya</taxon>
        <taxon>Ascomycota</taxon>
        <taxon>Pezizomycotina</taxon>
        <taxon>Sordariomycetes</taxon>
        <taxon>Hypocreomycetidae</taxon>
        <taxon>Hypocreales</taxon>
        <taxon>Clavicipitaceae</taxon>
        <taxon>Pochonia</taxon>
    </lineage>
</organism>
<dbReference type="OrthoDB" id="4953992at2759"/>
<sequence length="114" mass="12830">MRFQPILMAAVLSAAANSQALGKAFLYSKESCEGTEHKVEPNDKCTLLPESLRRKINGAKVPKDVVCDFYTDEHCKEPLLIGMEEPGECSFSEYDIENRAVSVHCYDDRDQDEI</sequence>
<comment type="caution">
    <text evidence="1">The sequence shown here is derived from an EMBL/GenBank/DDBJ whole genome shotgun (WGS) entry which is preliminary data.</text>
</comment>
<dbReference type="RefSeq" id="XP_018145714.1">
    <property type="nucleotide sequence ID" value="XM_018291518.1"/>
</dbReference>
<evidence type="ECO:0000313" key="1">
    <source>
        <dbReference type="EMBL" id="OAQ68864.1"/>
    </source>
</evidence>
<protein>
    <submittedName>
        <fullName evidence="1">Uncharacterized protein</fullName>
    </submittedName>
</protein>
<dbReference type="AlphaFoldDB" id="A0A179FTF4"/>